<name>A0AAN0T4B2_HEYCO</name>
<evidence type="ECO:0000313" key="1">
    <source>
        <dbReference type="EMBL" id="AJO21833.1"/>
    </source>
</evidence>
<sequence length="38" mass="4541">MAGVAQQCLKRDQKAWKKFSKNHNKIKEFCKNNEYPTK</sequence>
<protein>
    <submittedName>
        <fullName evidence="1">Uncharacterized protein</fullName>
    </submittedName>
</protein>
<gene>
    <name evidence="1" type="ORF">SB48_HM08orf01588</name>
</gene>
<dbReference type="AlphaFoldDB" id="A0AAN0T4B2"/>
<evidence type="ECO:0000313" key="2">
    <source>
        <dbReference type="Proteomes" id="UP000032024"/>
    </source>
</evidence>
<organism evidence="1 2">
    <name type="scientific">Heyndrickxia coagulans</name>
    <name type="common">Weizmannia coagulans</name>
    <dbReference type="NCBI Taxonomy" id="1398"/>
    <lineage>
        <taxon>Bacteria</taxon>
        <taxon>Bacillati</taxon>
        <taxon>Bacillota</taxon>
        <taxon>Bacilli</taxon>
        <taxon>Bacillales</taxon>
        <taxon>Bacillaceae</taxon>
        <taxon>Heyndrickxia</taxon>
    </lineage>
</organism>
<keyword evidence="2" id="KW-1185">Reference proteome</keyword>
<reference evidence="2" key="1">
    <citation type="submission" date="2015-01" db="EMBL/GenBank/DDBJ databases">
        <title>Comparative genome analysis of Bacillus coagulans HM-08, Clostridium butyricum HM-68, Bacillus subtilis HM-66 and Bacillus paralicheniformis BL-09.</title>
        <authorList>
            <person name="Zhang H."/>
        </authorList>
    </citation>
    <scope>NUCLEOTIDE SEQUENCE [LARGE SCALE GENOMIC DNA]</scope>
    <source>
        <strain evidence="2">HM-08</strain>
    </source>
</reference>
<dbReference type="EMBL" id="CP010525">
    <property type="protein sequence ID" value="AJO21833.1"/>
    <property type="molecule type" value="Genomic_DNA"/>
</dbReference>
<proteinExistence type="predicted"/>
<accession>A0AAN0T4B2</accession>
<dbReference type="Proteomes" id="UP000032024">
    <property type="component" value="Chromosome"/>
</dbReference>